<keyword evidence="4" id="KW-1185">Reference proteome</keyword>
<dbReference type="EMBL" id="AHMO02000011">
    <property type="protein sequence ID" value="EQA43546.1"/>
    <property type="molecule type" value="Genomic_DNA"/>
</dbReference>
<evidence type="ECO:0000313" key="3">
    <source>
        <dbReference type="EMBL" id="EQA43546.1"/>
    </source>
</evidence>
<dbReference type="InterPro" id="IPR001789">
    <property type="entry name" value="Sig_transdc_resp-reg_receiver"/>
</dbReference>
<feature type="domain" description="Response regulatory" evidence="2">
    <location>
        <begin position="5"/>
        <end position="134"/>
    </location>
</feature>
<dbReference type="SUPFAM" id="SSF52172">
    <property type="entry name" value="CheY-like"/>
    <property type="match status" value="1"/>
</dbReference>
<dbReference type="PANTHER" id="PTHR44520:SF1">
    <property type="entry name" value="TWO-COMPONENT SYSTEM REGULATORY PROTEIN"/>
    <property type="match status" value="1"/>
</dbReference>
<dbReference type="AlphaFoldDB" id="T0F6M1"/>
<dbReference type="GO" id="GO:0000160">
    <property type="term" value="P:phosphorelay signal transduction system"/>
    <property type="evidence" value="ECO:0007669"/>
    <property type="project" value="InterPro"/>
</dbReference>
<accession>T0F6M1</accession>
<comment type="caution">
    <text evidence="3">The sequence shown here is derived from an EMBL/GenBank/DDBJ whole genome shotgun (WGS) entry which is preliminary data.</text>
</comment>
<evidence type="ECO:0000259" key="2">
    <source>
        <dbReference type="PROSITE" id="PS50110"/>
    </source>
</evidence>
<keyword evidence="1" id="KW-0597">Phosphoprotein</keyword>
<feature type="modified residue" description="4-aspartylphosphate" evidence="1">
    <location>
        <position position="67"/>
    </location>
</feature>
<dbReference type="PANTHER" id="PTHR44520">
    <property type="entry name" value="RESPONSE REGULATOR RCP1-RELATED"/>
    <property type="match status" value="1"/>
</dbReference>
<sequence length="148" mass="16906">MFQNWILLVEDNPDDEELTLRALRKTRIDNRIEVARDGEEALDLLFGKEGIRSSIDANAMPQVVLLDLNLPKIDGKEVLRQIRSREISKSLPVIILTSYKEQKDLLQYYSSGANSCLVKPVDTKKFVEAINRLGLHWLVINEQTSEKG</sequence>
<dbReference type="InterPro" id="IPR011006">
    <property type="entry name" value="CheY-like_superfamily"/>
</dbReference>
<protein>
    <submittedName>
        <fullName evidence="3">Response regulator receiver domain protein</fullName>
    </submittedName>
</protein>
<dbReference type="Proteomes" id="UP000015454">
    <property type="component" value="Unassembled WGS sequence"/>
</dbReference>
<organism evidence="3 4">
    <name type="scientific">Leptospira broomii serovar Hurstbridge str. 5399</name>
    <dbReference type="NCBI Taxonomy" id="1049789"/>
    <lineage>
        <taxon>Bacteria</taxon>
        <taxon>Pseudomonadati</taxon>
        <taxon>Spirochaetota</taxon>
        <taxon>Spirochaetia</taxon>
        <taxon>Leptospirales</taxon>
        <taxon>Leptospiraceae</taxon>
        <taxon>Leptospira</taxon>
    </lineage>
</organism>
<dbReference type="RefSeq" id="WP_010570184.1">
    <property type="nucleotide sequence ID" value="NZ_AHMO02000011.1"/>
</dbReference>
<dbReference type="Gene3D" id="3.40.50.2300">
    <property type="match status" value="1"/>
</dbReference>
<reference evidence="3" key="1">
    <citation type="submission" date="2013-05" db="EMBL/GenBank/DDBJ databases">
        <authorList>
            <person name="Harkins D.M."/>
            <person name="Durkin A.S."/>
            <person name="Brinkac L.M."/>
            <person name="Haft D.H."/>
            <person name="Selengut J.D."/>
            <person name="Sanka R."/>
            <person name="DePew J."/>
            <person name="Purushe J."/>
            <person name="Hartskeerl R.A."/>
            <person name="Ahmed A."/>
            <person name="van der Linden H."/>
            <person name="Goris M.G.A."/>
            <person name="Vinetz J.M."/>
            <person name="Sutton G.G."/>
            <person name="Nierman W.C."/>
            <person name="Fouts D.E."/>
        </authorList>
    </citation>
    <scope>NUCLEOTIDE SEQUENCE [LARGE SCALE GENOMIC DNA]</scope>
    <source>
        <strain evidence="3">5399</strain>
    </source>
</reference>
<dbReference type="STRING" id="1049789.LEP1GSC050_1783"/>
<dbReference type="Pfam" id="PF00072">
    <property type="entry name" value="Response_reg"/>
    <property type="match status" value="1"/>
</dbReference>
<dbReference type="PROSITE" id="PS50110">
    <property type="entry name" value="RESPONSE_REGULATORY"/>
    <property type="match status" value="1"/>
</dbReference>
<gene>
    <name evidence="3" type="ORF">LEP1GSC050_1783</name>
</gene>
<dbReference type="InterPro" id="IPR052893">
    <property type="entry name" value="TCS_response_regulator"/>
</dbReference>
<evidence type="ECO:0000313" key="4">
    <source>
        <dbReference type="Proteomes" id="UP000015454"/>
    </source>
</evidence>
<evidence type="ECO:0000256" key="1">
    <source>
        <dbReference type="PROSITE-ProRule" id="PRU00169"/>
    </source>
</evidence>
<name>T0F6M1_9LEPT</name>
<dbReference type="OrthoDB" id="9797769at2"/>
<dbReference type="CDD" id="cd17557">
    <property type="entry name" value="REC_Rcp-like"/>
    <property type="match status" value="1"/>
</dbReference>
<proteinExistence type="predicted"/>
<dbReference type="SMART" id="SM00448">
    <property type="entry name" value="REC"/>
    <property type="match status" value="1"/>
</dbReference>